<reference evidence="6 7" key="1">
    <citation type="journal article" date="2024" name="IMA Fungus">
        <title>IMA Genome - F19 : A genome assembly and annotation guide to empower mycologists, including annotated draft genome sequences of Ceratocystis pirilliformis, Diaporthe australafricana, Fusarium ophioides, Paecilomyces lecythidis, and Sporothrix stenoceras.</title>
        <authorList>
            <person name="Aylward J."/>
            <person name="Wilson A.M."/>
            <person name="Visagie C.M."/>
            <person name="Spraker J."/>
            <person name="Barnes I."/>
            <person name="Buitendag C."/>
            <person name="Ceriani C."/>
            <person name="Del Mar Angel L."/>
            <person name="du Plessis D."/>
            <person name="Fuchs T."/>
            <person name="Gasser K."/>
            <person name="Kramer D."/>
            <person name="Li W."/>
            <person name="Munsamy K."/>
            <person name="Piso A."/>
            <person name="Price J.L."/>
            <person name="Sonnekus B."/>
            <person name="Thomas C."/>
            <person name="van der Nest A."/>
            <person name="van Dijk A."/>
            <person name="van Heerden A."/>
            <person name="van Vuuren N."/>
            <person name="Yilmaz N."/>
            <person name="Duong T.A."/>
            <person name="van der Merwe N.A."/>
            <person name="Wingfield M.J."/>
            <person name="Wingfield B.D."/>
        </authorList>
    </citation>
    <scope>NUCLEOTIDE SEQUENCE [LARGE SCALE GENOMIC DNA]</scope>
    <source>
        <strain evidence="6 7">CMW 18167</strain>
    </source>
</reference>
<keyword evidence="3" id="KW-0949">S-adenosyl-L-methionine</keyword>
<comment type="similarity">
    <text evidence="4">Belongs to the class I-like SAM-binding methyltransferase superfamily. Cation-independent O-methyltransferase family.</text>
</comment>
<keyword evidence="2" id="KW-0808">Transferase</keyword>
<name>A0ABR3WYN5_9EURO</name>
<dbReference type="SUPFAM" id="SSF46785">
    <property type="entry name" value="Winged helix' DNA-binding domain"/>
    <property type="match status" value="1"/>
</dbReference>
<sequence length="425" mass="47187">MSQSQSLKEIAASISANASSLSELIEAKGLPQPSFSVSDGQQTIPDGKEFEQLHASRTAIREQAQILLDLVTGPVEHATTWSIYNNHDTSALVFIYHCKLYQYIPLDGTATFEEIATKSGLDVHRTRLALRHAMTRRFFYEPQPGHVAHTAASALLVKEPDFVDFLGHQLGDTLPAVANLSKTIDKYGNSREPNHSATNVAFETDENPMSFIAAGAVSGPRFSGAMRWAGKTGSLDDSHIVENYPWDDFGDGMIVDVAGGTGHLSISLAQRYPKLKFIVQDLPQQGKEFSAPSHLQDRIQFMAHDMFQPQPVTADAYILRLICHDWPDEASSQILRQLVPAMRDGARILLIEAVMLEPNRVSEPERRFYSTTALHMAVAYNGKERTEAEWENIVRNADARLKLNRILTPRRSHCSVIEVVFHAGA</sequence>
<dbReference type="PANTHER" id="PTHR43712:SF5">
    <property type="entry name" value="O-METHYLTRANSFERASE ASQN-RELATED"/>
    <property type="match status" value="1"/>
</dbReference>
<evidence type="ECO:0000259" key="5">
    <source>
        <dbReference type="Pfam" id="PF00891"/>
    </source>
</evidence>
<proteinExistence type="inferred from homology"/>
<accession>A0ABR3WYN5</accession>
<evidence type="ECO:0000313" key="6">
    <source>
        <dbReference type="EMBL" id="KAL1868618.1"/>
    </source>
</evidence>
<dbReference type="InterPro" id="IPR036390">
    <property type="entry name" value="WH_DNA-bd_sf"/>
</dbReference>
<dbReference type="InterPro" id="IPR001077">
    <property type="entry name" value="COMT_C"/>
</dbReference>
<dbReference type="PROSITE" id="PS51683">
    <property type="entry name" value="SAM_OMT_II"/>
    <property type="match status" value="1"/>
</dbReference>
<keyword evidence="7" id="KW-1185">Reference proteome</keyword>
<dbReference type="Pfam" id="PF00891">
    <property type="entry name" value="Methyltransf_2"/>
    <property type="match status" value="1"/>
</dbReference>
<evidence type="ECO:0000313" key="7">
    <source>
        <dbReference type="Proteomes" id="UP001583193"/>
    </source>
</evidence>
<evidence type="ECO:0000256" key="2">
    <source>
        <dbReference type="ARBA" id="ARBA00022679"/>
    </source>
</evidence>
<gene>
    <name evidence="6" type="ORF">Plec18167_008209</name>
</gene>
<dbReference type="Proteomes" id="UP001583193">
    <property type="component" value="Unassembled WGS sequence"/>
</dbReference>
<keyword evidence="1" id="KW-0489">Methyltransferase</keyword>
<organism evidence="6 7">
    <name type="scientific">Paecilomyces lecythidis</name>
    <dbReference type="NCBI Taxonomy" id="3004212"/>
    <lineage>
        <taxon>Eukaryota</taxon>
        <taxon>Fungi</taxon>
        <taxon>Dikarya</taxon>
        <taxon>Ascomycota</taxon>
        <taxon>Pezizomycotina</taxon>
        <taxon>Eurotiomycetes</taxon>
        <taxon>Eurotiomycetidae</taxon>
        <taxon>Eurotiales</taxon>
        <taxon>Thermoascaceae</taxon>
        <taxon>Paecilomyces</taxon>
    </lineage>
</organism>
<feature type="domain" description="O-methyltransferase C-terminal" evidence="5">
    <location>
        <begin position="253"/>
        <end position="397"/>
    </location>
</feature>
<dbReference type="PANTHER" id="PTHR43712">
    <property type="entry name" value="PUTATIVE (AFU_ORTHOLOGUE AFUA_4G14580)-RELATED"/>
    <property type="match status" value="1"/>
</dbReference>
<protein>
    <recommendedName>
        <fullName evidence="5">O-methyltransferase C-terminal domain-containing protein</fullName>
    </recommendedName>
</protein>
<dbReference type="Gene3D" id="3.40.50.150">
    <property type="entry name" value="Vaccinia Virus protein VP39"/>
    <property type="match status" value="1"/>
</dbReference>
<dbReference type="EMBL" id="JAVDPF010000038">
    <property type="protein sequence ID" value="KAL1868618.1"/>
    <property type="molecule type" value="Genomic_DNA"/>
</dbReference>
<evidence type="ECO:0000256" key="1">
    <source>
        <dbReference type="ARBA" id="ARBA00022603"/>
    </source>
</evidence>
<dbReference type="InterPro" id="IPR016461">
    <property type="entry name" value="COMT-like"/>
</dbReference>
<evidence type="ECO:0000256" key="3">
    <source>
        <dbReference type="ARBA" id="ARBA00022691"/>
    </source>
</evidence>
<dbReference type="Gene3D" id="1.10.10.10">
    <property type="entry name" value="Winged helix-like DNA-binding domain superfamily/Winged helix DNA-binding domain"/>
    <property type="match status" value="1"/>
</dbReference>
<dbReference type="InterPro" id="IPR036388">
    <property type="entry name" value="WH-like_DNA-bd_sf"/>
</dbReference>
<dbReference type="SUPFAM" id="SSF53335">
    <property type="entry name" value="S-adenosyl-L-methionine-dependent methyltransferases"/>
    <property type="match status" value="1"/>
</dbReference>
<evidence type="ECO:0000256" key="4">
    <source>
        <dbReference type="ARBA" id="ARBA00038277"/>
    </source>
</evidence>
<dbReference type="InterPro" id="IPR029063">
    <property type="entry name" value="SAM-dependent_MTases_sf"/>
</dbReference>
<comment type="caution">
    <text evidence="6">The sequence shown here is derived from an EMBL/GenBank/DDBJ whole genome shotgun (WGS) entry which is preliminary data.</text>
</comment>